<evidence type="ECO:0000259" key="3">
    <source>
        <dbReference type="SMART" id="SM00849"/>
    </source>
</evidence>
<evidence type="ECO:0000313" key="5">
    <source>
        <dbReference type="Proteomes" id="UP001210231"/>
    </source>
</evidence>
<dbReference type="Proteomes" id="UP001210231">
    <property type="component" value="Unassembled WGS sequence"/>
</dbReference>
<accession>A0ABT4UNQ7</accession>
<dbReference type="InterPro" id="IPR001279">
    <property type="entry name" value="Metallo-B-lactamas"/>
</dbReference>
<dbReference type="SMART" id="SM00849">
    <property type="entry name" value="Lactamase_B"/>
    <property type="match status" value="1"/>
</dbReference>
<feature type="domain" description="Metallo-beta-lactamase" evidence="3">
    <location>
        <begin position="7"/>
        <end position="190"/>
    </location>
</feature>
<dbReference type="InterPro" id="IPR036866">
    <property type="entry name" value="RibonucZ/Hydroxyglut_hydro"/>
</dbReference>
<name>A0ABT4UNQ7_9BACT</name>
<proteinExistence type="inferred from homology"/>
<dbReference type="SUPFAM" id="SSF56281">
    <property type="entry name" value="Metallo-hydrolase/oxidoreductase"/>
    <property type="match status" value="1"/>
</dbReference>
<reference evidence="4 5" key="1">
    <citation type="submission" date="2022-12" db="EMBL/GenBank/DDBJ databases">
        <title>Chitinophagaceae gen. sp. nov., a new member of the family Chitinophagaceae, isolated from soil in a chemical factory.</title>
        <authorList>
            <person name="Ke Z."/>
        </authorList>
    </citation>
    <scope>NUCLEOTIDE SEQUENCE [LARGE SCALE GENOMIC DNA]</scope>
    <source>
        <strain evidence="4 5">LY-5</strain>
    </source>
</reference>
<dbReference type="HAMAP" id="MF_00457">
    <property type="entry name" value="UPF0173"/>
    <property type="match status" value="1"/>
</dbReference>
<dbReference type="Gene3D" id="3.60.15.10">
    <property type="entry name" value="Ribonuclease Z/Hydroxyacylglutathione hydrolase-like"/>
    <property type="match status" value="1"/>
</dbReference>
<sequence length="228" mass="25295">MKLTYYGHSCFLIETEGKKLLFDPFISGNPLIKDFDVNTIEADFILVSHAHDDHVADLVTIAKNTGAKVICAFEIMLWLNEKGIENVHPMNTGGGFNFDFGRVKCTVAQHSSGFGDRSYGGNPMGFVVTTKEATFYYSGDTALTMDMQLVPYWGKIDFALFPIGDNFTMDAKDAAIAADFVKTQKVIGLHYDTFGYIVINKDNAKKAFDNDKATLILPEIFETIDPLS</sequence>
<keyword evidence="1 2" id="KW-0378">Hydrolase</keyword>
<gene>
    <name evidence="4" type="ORF">O3P16_16805</name>
</gene>
<organism evidence="4 5">
    <name type="scientific">Polluticaenibacter yanchengensis</name>
    <dbReference type="NCBI Taxonomy" id="3014562"/>
    <lineage>
        <taxon>Bacteria</taxon>
        <taxon>Pseudomonadati</taxon>
        <taxon>Bacteroidota</taxon>
        <taxon>Chitinophagia</taxon>
        <taxon>Chitinophagales</taxon>
        <taxon>Chitinophagaceae</taxon>
        <taxon>Polluticaenibacter</taxon>
    </lineage>
</organism>
<evidence type="ECO:0000256" key="2">
    <source>
        <dbReference type="HAMAP-Rule" id="MF_00457"/>
    </source>
</evidence>
<dbReference type="InterPro" id="IPR022877">
    <property type="entry name" value="UPF0173"/>
</dbReference>
<dbReference type="NCBIfam" id="NF001911">
    <property type="entry name" value="PRK00685.1"/>
    <property type="match status" value="1"/>
</dbReference>
<evidence type="ECO:0000313" key="4">
    <source>
        <dbReference type="EMBL" id="MDA3616474.1"/>
    </source>
</evidence>
<comment type="caution">
    <text evidence="4">The sequence shown here is derived from an EMBL/GenBank/DDBJ whole genome shotgun (WGS) entry which is preliminary data.</text>
</comment>
<comment type="similarity">
    <text evidence="2">Belongs to the UPF0173 family.</text>
</comment>
<dbReference type="Pfam" id="PF13483">
    <property type="entry name" value="Lactamase_B_3"/>
    <property type="match status" value="1"/>
</dbReference>
<dbReference type="PANTHER" id="PTHR43546:SF3">
    <property type="entry name" value="UPF0173 METAL-DEPENDENT HYDROLASE MJ1163"/>
    <property type="match status" value="1"/>
</dbReference>
<keyword evidence="5" id="KW-1185">Reference proteome</keyword>
<evidence type="ECO:0000256" key="1">
    <source>
        <dbReference type="ARBA" id="ARBA00022801"/>
    </source>
</evidence>
<protein>
    <recommendedName>
        <fullName evidence="2">UPF0173 metal-dependent hydrolase O3P16_16805</fullName>
    </recommendedName>
</protein>
<dbReference type="GO" id="GO:0016787">
    <property type="term" value="F:hydrolase activity"/>
    <property type="evidence" value="ECO:0007669"/>
    <property type="project" value="UniProtKB-KW"/>
</dbReference>
<dbReference type="RefSeq" id="WP_407032803.1">
    <property type="nucleotide sequence ID" value="NZ_JAQGEF010000031.1"/>
</dbReference>
<dbReference type="InterPro" id="IPR050114">
    <property type="entry name" value="UPF0173_UPF0282_UlaG_hydrolase"/>
</dbReference>
<dbReference type="EMBL" id="JAQGEF010000031">
    <property type="protein sequence ID" value="MDA3616474.1"/>
    <property type="molecule type" value="Genomic_DNA"/>
</dbReference>
<dbReference type="PANTHER" id="PTHR43546">
    <property type="entry name" value="UPF0173 METAL-DEPENDENT HYDROLASE MJ1163-RELATED"/>
    <property type="match status" value="1"/>
</dbReference>